<feature type="compositionally biased region" description="Polar residues" evidence="7">
    <location>
        <begin position="471"/>
        <end position="481"/>
    </location>
</feature>
<dbReference type="PROSITE" id="PS50144">
    <property type="entry name" value="MATH"/>
    <property type="match status" value="1"/>
</dbReference>
<dbReference type="Gene3D" id="2.60.210.10">
    <property type="entry name" value="Apoptosis, Tumor Necrosis Factor Receptor Associated Protein 2, Chain A"/>
    <property type="match status" value="1"/>
</dbReference>
<dbReference type="AlphaFoldDB" id="A0A7M7MIX3"/>
<dbReference type="GO" id="GO:0061630">
    <property type="term" value="F:ubiquitin protein ligase activity"/>
    <property type="evidence" value="ECO:0007669"/>
    <property type="project" value="TreeGrafter"/>
</dbReference>
<dbReference type="RefSeq" id="XP_022668831.1">
    <property type="nucleotide sequence ID" value="XM_022813096.1"/>
</dbReference>
<dbReference type="CDD" id="cd03773">
    <property type="entry name" value="MATH_TRIM37"/>
    <property type="match status" value="1"/>
</dbReference>
<dbReference type="PANTHER" id="PTHR36754">
    <property type="entry name" value="E3 UBIQUITIN-PROTEIN LIGASE TRIM37"/>
    <property type="match status" value="1"/>
</dbReference>
<keyword evidence="3" id="KW-0479">Metal-binding</keyword>
<dbReference type="InterPro" id="IPR037299">
    <property type="entry name" value="TRIM37_MATH"/>
</dbReference>
<dbReference type="GO" id="GO:0008270">
    <property type="term" value="F:zinc ion binding"/>
    <property type="evidence" value="ECO:0007669"/>
    <property type="project" value="UniProtKB-KW"/>
</dbReference>
<evidence type="ECO:0000313" key="12">
    <source>
        <dbReference type="Proteomes" id="UP000594260"/>
    </source>
</evidence>
<keyword evidence="5" id="KW-0862">Zinc</keyword>
<dbReference type="EnsemblMetazoa" id="XM_022813094">
    <property type="protein sequence ID" value="XP_022668829"/>
    <property type="gene ID" value="LOC111253546"/>
</dbReference>
<evidence type="ECO:0000256" key="6">
    <source>
        <dbReference type="PROSITE-ProRule" id="PRU00024"/>
    </source>
</evidence>
<accession>A0A7M7MIX3</accession>
<dbReference type="RefSeq" id="XP_022668829.1">
    <property type="nucleotide sequence ID" value="XM_022813094.1"/>
</dbReference>
<comment type="subcellular location">
    <subcellularLocation>
        <location evidence="1">Cytoplasm</location>
    </subcellularLocation>
</comment>
<dbReference type="Gene3D" id="3.30.40.10">
    <property type="entry name" value="Zinc/RING finger domain, C3HC4 (zinc finger)"/>
    <property type="match status" value="1"/>
</dbReference>
<dbReference type="SMART" id="SM00336">
    <property type="entry name" value="BBOX"/>
    <property type="match status" value="1"/>
</dbReference>
<dbReference type="CDD" id="cd19779">
    <property type="entry name" value="Bbox2_TRIM37_C-VIII"/>
    <property type="match status" value="1"/>
</dbReference>
<feature type="domain" description="MATH" evidence="10">
    <location>
        <begin position="303"/>
        <end position="428"/>
    </location>
</feature>
<keyword evidence="4 6" id="KW-0863">Zinc-finger</keyword>
<dbReference type="SMART" id="SM00502">
    <property type="entry name" value="BBC"/>
    <property type="match status" value="1"/>
</dbReference>
<organism evidence="11 12">
    <name type="scientific">Varroa destructor</name>
    <name type="common">Honeybee mite</name>
    <dbReference type="NCBI Taxonomy" id="109461"/>
    <lineage>
        <taxon>Eukaryota</taxon>
        <taxon>Metazoa</taxon>
        <taxon>Ecdysozoa</taxon>
        <taxon>Arthropoda</taxon>
        <taxon>Chelicerata</taxon>
        <taxon>Arachnida</taxon>
        <taxon>Acari</taxon>
        <taxon>Parasitiformes</taxon>
        <taxon>Mesostigmata</taxon>
        <taxon>Gamasina</taxon>
        <taxon>Dermanyssoidea</taxon>
        <taxon>Varroidae</taxon>
        <taxon>Varroa</taxon>
    </lineage>
</organism>
<evidence type="ECO:0000259" key="8">
    <source>
        <dbReference type="PROSITE" id="PS50089"/>
    </source>
</evidence>
<dbReference type="GO" id="GO:0016235">
    <property type="term" value="C:aggresome"/>
    <property type="evidence" value="ECO:0007669"/>
    <property type="project" value="TreeGrafter"/>
</dbReference>
<dbReference type="GeneID" id="111253546"/>
<feature type="region of interest" description="Disordered" evidence="7">
    <location>
        <begin position="471"/>
        <end position="520"/>
    </location>
</feature>
<evidence type="ECO:0000256" key="5">
    <source>
        <dbReference type="ARBA" id="ARBA00022833"/>
    </source>
</evidence>
<reference evidence="11" key="1">
    <citation type="submission" date="2021-01" db="UniProtKB">
        <authorList>
            <consortium name="EnsemblMetazoa"/>
        </authorList>
    </citation>
    <scope>IDENTIFICATION</scope>
</reference>
<dbReference type="Gene3D" id="3.30.160.60">
    <property type="entry name" value="Classic Zinc Finger"/>
    <property type="match status" value="1"/>
</dbReference>
<dbReference type="InterPro" id="IPR053003">
    <property type="entry name" value="TRIM_RBCC_E3_ubiq-ligases"/>
</dbReference>
<protein>
    <recommendedName>
        <fullName evidence="13">E3 ubiquitin-protein ligase TRIM37</fullName>
    </recommendedName>
</protein>
<dbReference type="SMART" id="SM00061">
    <property type="entry name" value="MATH"/>
    <property type="match status" value="1"/>
</dbReference>
<evidence type="ECO:0000259" key="9">
    <source>
        <dbReference type="PROSITE" id="PS50119"/>
    </source>
</evidence>
<evidence type="ECO:0000256" key="2">
    <source>
        <dbReference type="ARBA" id="ARBA00022490"/>
    </source>
</evidence>
<evidence type="ECO:0000256" key="3">
    <source>
        <dbReference type="ARBA" id="ARBA00022723"/>
    </source>
</evidence>
<name>A0A7M7MIX3_VARDE</name>
<proteinExistence type="predicted"/>
<dbReference type="InParanoid" id="A0A7M7MIX3"/>
<evidence type="ECO:0000259" key="10">
    <source>
        <dbReference type="PROSITE" id="PS50144"/>
    </source>
</evidence>
<dbReference type="OMA" id="FDDIFKC"/>
<evidence type="ECO:0000256" key="4">
    <source>
        <dbReference type="ARBA" id="ARBA00022771"/>
    </source>
</evidence>
<dbReference type="GO" id="GO:0005164">
    <property type="term" value="F:tumor necrosis factor receptor binding"/>
    <property type="evidence" value="ECO:0007669"/>
    <property type="project" value="TreeGrafter"/>
</dbReference>
<dbReference type="Proteomes" id="UP000594260">
    <property type="component" value="Unplaced"/>
</dbReference>
<dbReference type="InterPro" id="IPR002083">
    <property type="entry name" value="MATH/TRAF_dom"/>
</dbReference>
<dbReference type="KEGG" id="vde:111253546"/>
<dbReference type="GO" id="GO:0006513">
    <property type="term" value="P:protein monoubiquitination"/>
    <property type="evidence" value="ECO:0007669"/>
    <property type="project" value="TreeGrafter"/>
</dbReference>
<sequence length="647" mass="73233">MAHQQQRLQQETGVESIAEVFRCVICMEKLRDAHLCPHCSKLCCFVCIRRWLTEQRPQCPHCRATLHLNDLVNCRWAEEVTQQLDSLQLSGPAHAVSSSSNSVAKPLEKVGNDAGSCRSDDSCRTHNEKLSVFCWNCSICICHQCALWEIGHQGHEFRPIEQVYANHVTQVKDEMTSIRRRLHELHVMRQEVERNVAAVHAAKYERVHEIRTAVEQMIQRLDTQLKTKQRFLTQQSALISKETEHLEHVVQSVERKLQQSPKSELIRHTQDLLKLISDTQAKQIARAPSPVHADFLSEIVPPYDSSLFCIRSYSWLKLRGDPVYSNPLTVGGLTWRLKVYPDGNGVVRGNYLSVFLELSSGFIEKSKYEYRVEMVHKTDANKNIVREFSSEFEVEECWGYNRFYRLDLLAAEGYLNPENDSLMLRFHVRPPSFFQKCRDQQWYINQLEQLHSQRTHPMSAVLSPLEGSQVPTLVSSTSNVSGHHHGELHTCGTSSPPSSSSATELTTDEGGTPASPPLPMAIRSSLATASVDRKGEGRDTDVAVVIANETQSHARHSSPTLIIASLGWGIPKDTPWPLQVAMLQRLAGQLVKVLTRVFSISYSRRIEMDKCHLRQALRLTISPLSDVKDLKSLPSVRLLRRSASGSC</sequence>
<keyword evidence="12" id="KW-1185">Reference proteome</keyword>
<dbReference type="RefSeq" id="XP_022668830.1">
    <property type="nucleotide sequence ID" value="XM_022813095.1"/>
</dbReference>
<dbReference type="Pfam" id="PF00643">
    <property type="entry name" value="zf-B_box"/>
    <property type="match status" value="1"/>
</dbReference>
<feature type="domain" description="B box-type" evidence="9">
    <location>
        <begin position="118"/>
        <end position="160"/>
    </location>
</feature>
<dbReference type="GO" id="GO:0031625">
    <property type="term" value="F:ubiquitin protein ligase binding"/>
    <property type="evidence" value="ECO:0007669"/>
    <property type="project" value="TreeGrafter"/>
</dbReference>
<evidence type="ECO:0000256" key="1">
    <source>
        <dbReference type="ARBA" id="ARBA00004496"/>
    </source>
</evidence>
<dbReference type="SUPFAM" id="SSF49599">
    <property type="entry name" value="TRAF domain-like"/>
    <property type="match status" value="1"/>
</dbReference>
<dbReference type="OrthoDB" id="192247at2759"/>
<dbReference type="InterPro" id="IPR003649">
    <property type="entry name" value="Bbox_C"/>
</dbReference>
<keyword evidence="2" id="KW-0963">Cytoplasm</keyword>
<dbReference type="InterPro" id="IPR000315">
    <property type="entry name" value="Znf_B-box"/>
</dbReference>
<dbReference type="PROSITE" id="PS50119">
    <property type="entry name" value="ZF_BBOX"/>
    <property type="match status" value="1"/>
</dbReference>
<dbReference type="Pfam" id="PF22486">
    <property type="entry name" value="MATH_2"/>
    <property type="match status" value="1"/>
</dbReference>
<dbReference type="InterPro" id="IPR001841">
    <property type="entry name" value="Znf_RING"/>
</dbReference>
<dbReference type="InterPro" id="IPR013083">
    <property type="entry name" value="Znf_RING/FYVE/PHD"/>
</dbReference>
<dbReference type="CDD" id="cd16619">
    <property type="entry name" value="mRING-HC-C4C4_TRIM37_C-VIII"/>
    <property type="match status" value="1"/>
</dbReference>
<dbReference type="EnsemblMetazoa" id="XM_022813095">
    <property type="protein sequence ID" value="XP_022668830"/>
    <property type="gene ID" value="LOC111253546"/>
</dbReference>
<dbReference type="PROSITE" id="PS50089">
    <property type="entry name" value="ZF_RING_2"/>
    <property type="match status" value="1"/>
</dbReference>
<dbReference type="GO" id="GO:0070842">
    <property type="term" value="P:aggresome assembly"/>
    <property type="evidence" value="ECO:0007669"/>
    <property type="project" value="TreeGrafter"/>
</dbReference>
<dbReference type="GO" id="GO:0051865">
    <property type="term" value="P:protein autoubiquitination"/>
    <property type="evidence" value="ECO:0007669"/>
    <property type="project" value="TreeGrafter"/>
</dbReference>
<dbReference type="GO" id="GO:0005778">
    <property type="term" value="C:peroxisomal membrane"/>
    <property type="evidence" value="ECO:0007669"/>
    <property type="project" value="TreeGrafter"/>
</dbReference>
<dbReference type="EnsemblMetazoa" id="XM_022813096">
    <property type="protein sequence ID" value="XP_022668831"/>
    <property type="gene ID" value="LOC111253546"/>
</dbReference>
<dbReference type="SUPFAM" id="SSF57850">
    <property type="entry name" value="RING/U-box"/>
    <property type="match status" value="1"/>
</dbReference>
<evidence type="ECO:0008006" key="13">
    <source>
        <dbReference type="Google" id="ProtNLM"/>
    </source>
</evidence>
<evidence type="ECO:0000256" key="7">
    <source>
        <dbReference type="SAM" id="MobiDB-lite"/>
    </source>
</evidence>
<dbReference type="SUPFAM" id="SSF57845">
    <property type="entry name" value="B-box zinc-binding domain"/>
    <property type="match status" value="1"/>
</dbReference>
<dbReference type="InterPro" id="IPR008974">
    <property type="entry name" value="TRAF-like"/>
</dbReference>
<feature type="domain" description="RING-type" evidence="8">
    <location>
        <begin position="23"/>
        <end position="63"/>
    </location>
</feature>
<dbReference type="PANTHER" id="PTHR36754:SF2">
    <property type="entry name" value="E3 UBIQUITIN-PROTEIN LIGASE TRIM37"/>
    <property type="match status" value="1"/>
</dbReference>
<evidence type="ECO:0000313" key="11">
    <source>
        <dbReference type="EnsemblMetazoa" id="XP_022668829"/>
    </source>
</evidence>